<accession>A0ABQ1L108</accession>
<keyword evidence="2" id="KW-1185">Reference proteome</keyword>
<sequence length="48" mass="5769">MSAILGDLYVYLFDTLLNYFYYPTNLLMKAKQMYTELVDFKTQKIFLS</sequence>
<comment type="caution">
    <text evidence="1">The sequence shown here is derived from an EMBL/GenBank/DDBJ whole genome shotgun (WGS) entry which is preliminary data.</text>
</comment>
<reference evidence="2" key="1">
    <citation type="journal article" date="2019" name="Int. J. Syst. Evol. Microbiol.">
        <title>The Global Catalogue of Microorganisms (GCM) 10K type strain sequencing project: providing services to taxonomists for standard genome sequencing and annotation.</title>
        <authorList>
            <consortium name="The Broad Institute Genomics Platform"/>
            <consortium name="The Broad Institute Genome Sequencing Center for Infectious Disease"/>
            <person name="Wu L."/>
            <person name="Ma J."/>
        </authorList>
    </citation>
    <scope>NUCLEOTIDE SEQUENCE [LARGE SCALE GENOMIC DNA]</scope>
    <source>
        <strain evidence="2">CGMCC 1.15342</strain>
    </source>
</reference>
<proteinExistence type="predicted"/>
<name>A0ABQ1L108_9SPHI</name>
<organism evidence="1 2">
    <name type="scientific">Parapedobacter defluvii</name>
    <dbReference type="NCBI Taxonomy" id="2045106"/>
    <lineage>
        <taxon>Bacteria</taxon>
        <taxon>Pseudomonadati</taxon>
        <taxon>Bacteroidota</taxon>
        <taxon>Sphingobacteriia</taxon>
        <taxon>Sphingobacteriales</taxon>
        <taxon>Sphingobacteriaceae</taxon>
        <taxon>Parapedobacter</taxon>
    </lineage>
</organism>
<protein>
    <submittedName>
        <fullName evidence="1">Uncharacterized protein</fullName>
    </submittedName>
</protein>
<dbReference type="Proteomes" id="UP000597338">
    <property type="component" value="Unassembled WGS sequence"/>
</dbReference>
<dbReference type="EMBL" id="BMIK01000001">
    <property type="protein sequence ID" value="GGC12635.1"/>
    <property type="molecule type" value="Genomic_DNA"/>
</dbReference>
<evidence type="ECO:0000313" key="1">
    <source>
        <dbReference type="EMBL" id="GGC12635.1"/>
    </source>
</evidence>
<gene>
    <name evidence="1" type="ORF">GCM10011386_00360</name>
</gene>
<evidence type="ECO:0000313" key="2">
    <source>
        <dbReference type="Proteomes" id="UP000597338"/>
    </source>
</evidence>